<dbReference type="RefSeq" id="XP_031554754.1">
    <property type="nucleotide sequence ID" value="XM_031698894.1"/>
</dbReference>
<dbReference type="GeneID" id="116291688"/>
<proteinExistence type="predicted"/>
<dbReference type="AlphaFoldDB" id="A0A6P8HEA6"/>
<dbReference type="InterPro" id="IPR013750">
    <property type="entry name" value="GHMP_kinase_C_dom"/>
</dbReference>
<dbReference type="FunFam" id="3.30.70.890:FF:000030">
    <property type="entry name" value="glucuronokinase 1"/>
    <property type="match status" value="1"/>
</dbReference>
<dbReference type="PANTHER" id="PTHR38710:SF1">
    <property type="entry name" value="WITH PUTATIVE URIDYL PYROPHOSPHORYLASE-RELATED"/>
    <property type="match status" value="1"/>
</dbReference>
<accession>A0A6P8HEA6</accession>
<dbReference type="GO" id="GO:0047940">
    <property type="term" value="F:glucuronokinase activity"/>
    <property type="evidence" value="ECO:0007669"/>
    <property type="project" value="TreeGrafter"/>
</dbReference>
<dbReference type="SUPFAM" id="SSF55060">
    <property type="entry name" value="GHMP Kinase, C-terminal domain"/>
    <property type="match status" value="1"/>
</dbReference>
<dbReference type="Pfam" id="PF08544">
    <property type="entry name" value="GHMP_kinases_C"/>
    <property type="match status" value="1"/>
</dbReference>
<evidence type="ECO:0000259" key="1">
    <source>
        <dbReference type="Pfam" id="PF08544"/>
    </source>
</evidence>
<dbReference type="OrthoDB" id="1924968at2759"/>
<dbReference type="InterPro" id="IPR036554">
    <property type="entry name" value="GHMP_kinase_C_sf"/>
</dbReference>
<dbReference type="InterPro" id="IPR053034">
    <property type="entry name" value="Glucuronokinase-like"/>
</dbReference>
<evidence type="ECO:0000313" key="2">
    <source>
        <dbReference type="Proteomes" id="UP000515163"/>
    </source>
</evidence>
<name>A0A6P8HEA6_ACTTE</name>
<organism evidence="2 3">
    <name type="scientific">Actinia tenebrosa</name>
    <name type="common">Australian red waratah sea anemone</name>
    <dbReference type="NCBI Taxonomy" id="6105"/>
    <lineage>
        <taxon>Eukaryota</taxon>
        <taxon>Metazoa</taxon>
        <taxon>Cnidaria</taxon>
        <taxon>Anthozoa</taxon>
        <taxon>Hexacorallia</taxon>
        <taxon>Actiniaria</taxon>
        <taxon>Actiniidae</taxon>
        <taxon>Actinia</taxon>
    </lineage>
</organism>
<dbReference type="InParanoid" id="A0A6P8HEA6"/>
<reference evidence="3" key="1">
    <citation type="submission" date="2025-08" db="UniProtKB">
        <authorList>
            <consortium name="RefSeq"/>
        </authorList>
    </citation>
    <scope>IDENTIFICATION</scope>
    <source>
        <tissue evidence="3">Tentacle</tissue>
    </source>
</reference>
<dbReference type="PANTHER" id="PTHR38710">
    <property type="entry name" value="WITH PUTATIVE URIDYL PYROPHOSPHORYLASE-RELATED"/>
    <property type="match status" value="1"/>
</dbReference>
<sequence length="163" mass="18330">MDFSKSLMDGQGHGDYIQLDSSCAPFLWLAYHTDPSDSGKIHSNVRMRWNQGDTVIVEAMQKFADLTDLAKNALLERDYERFSDLMNQNFDLRRSIYGDEALGQTNLRMIELARQFGSSAKFPGSGGAIIGYCHDQSHLEDLKRAFQAEGFVVLEVVPFIPSS</sequence>
<dbReference type="Gene3D" id="3.30.230.120">
    <property type="match status" value="1"/>
</dbReference>
<feature type="domain" description="GHMP kinase C-terminal" evidence="1">
    <location>
        <begin position="73"/>
        <end position="149"/>
    </location>
</feature>
<dbReference type="KEGG" id="aten:116291688"/>
<keyword evidence="2" id="KW-1185">Reference proteome</keyword>
<evidence type="ECO:0000313" key="3">
    <source>
        <dbReference type="RefSeq" id="XP_031554754.1"/>
    </source>
</evidence>
<gene>
    <name evidence="3" type="primary">LOC116291688</name>
</gene>
<dbReference type="Proteomes" id="UP000515163">
    <property type="component" value="Unplaced"/>
</dbReference>
<protein>
    <submittedName>
        <fullName evidence="3">Probable glucuronokinase 2</fullName>
    </submittedName>
</protein>